<dbReference type="Proteomes" id="UP000812270">
    <property type="component" value="Unassembled WGS sequence"/>
</dbReference>
<evidence type="ECO:0000313" key="11">
    <source>
        <dbReference type="Proteomes" id="UP000812270"/>
    </source>
</evidence>
<keyword evidence="3" id="KW-0902">Two-component regulatory system</keyword>
<dbReference type="AlphaFoldDB" id="A0A9E2SAU2"/>
<evidence type="ECO:0000256" key="2">
    <source>
        <dbReference type="ARBA" id="ARBA00022777"/>
    </source>
</evidence>
<dbReference type="GO" id="GO:0046983">
    <property type="term" value="F:protein dimerization activity"/>
    <property type="evidence" value="ECO:0007669"/>
    <property type="project" value="InterPro"/>
</dbReference>
<feature type="chain" id="PRO_5038680916" description="Histidine kinase domain-containing protein" evidence="6">
    <location>
        <begin position="22"/>
        <end position="634"/>
    </location>
</feature>
<evidence type="ECO:0000313" key="10">
    <source>
        <dbReference type="EMBL" id="MBV4359616.1"/>
    </source>
</evidence>
<evidence type="ECO:0000259" key="8">
    <source>
        <dbReference type="Pfam" id="PF07695"/>
    </source>
</evidence>
<evidence type="ECO:0000256" key="3">
    <source>
        <dbReference type="ARBA" id="ARBA00023012"/>
    </source>
</evidence>
<feature type="coiled-coil region" evidence="4">
    <location>
        <begin position="412"/>
        <end position="442"/>
    </location>
</feature>
<keyword evidence="4" id="KW-0175">Coiled coil</keyword>
<comment type="caution">
    <text evidence="10">The sequence shown here is derived from an EMBL/GenBank/DDBJ whole genome shotgun (WGS) entry which is preliminary data.</text>
</comment>
<dbReference type="PANTHER" id="PTHR24421">
    <property type="entry name" value="NITRATE/NITRITE SENSOR PROTEIN NARX-RELATED"/>
    <property type="match status" value="1"/>
</dbReference>
<keyword evidence="5" id="KW-1133">Transmembrane helix</keyword>
<dbReference type="InterPro" id="IPR050482">
    <property type="entry name" value="Sensor_HK_TwoCompSys"/>
</dbReference>
<gene>
    <name evidence="10" type="ORF">KTO63_20765</name>
</gene>
<feature type="transmembrane region" description="Helical" evidence="5">
    <location>
        <begin position="344"/>
        <end position="365"/>
    </location>
</feature>
<keyword evidence="2" id="KW-0418">Kinase</keyword>
<dbReference type="InterPro" id="IPR011712">
    <property type="entry name" value="Sig_transdc_His_kin_sub3_dim/P"/>
</dbReference>
<feature type="transmembrane region" description="Helical" evidence="5">
    <location>
        <begin position="220"/>
        <end position="241"/>
    </location>
</feature>
<feature type="domain" description="7TM-DISM receptor extracellular" evidence="8">
    <location>
        <begin position="192"/>
        <end position="403"/>
    </location>
</feature>
<accession>A0A9E2SAU2</accession>
<evidence type="ECO:0000256" key="6">
    <source>
        <dbReference type="SAM" id="SignalP"/>
    </source>
</evidence>
<reference evidence="10" key="1">
    <citation type="submission" date="2021-06" db="EMBL/GenBank/DDBJ databases">
        <authorList>
            <person name="Huq M.A."/>
        </authorList>
    </citation>
    <scope>NUCLEOTIDE SEQUENCE</scope>
    <source>
        <strain evidence="10">MAH-26</strain>
    </source>
</reference>
<feature type="transmembrane region" description="Helical" evidence="5">
    <location>
        <begin position="385"/>
        <end position="404"/>
    </location>
</feature>
<evidence type="ECO:0000256" key="1">
    <source>
        <dbReference type="ARBA" id="ARBA00022679"/>
    </source>
</evidence>
<keyword evidence="6" id="KW-0732">Signal</keyword>
<evidence type="ECO:0000259" key="7">
    <source>
        <dbReference type="Pfam" id="PF02518"/>
    </source>
</evidence>
<feature type="transmembrane region" description="Helical" evidence="5">
    <location>
        <begin position="283"/>
        <end position="308"/>
    </location>
</feature>
<name>A0A9E2SAU2_9BACT</name>
<dbReference type="CDD" id="cd16917">
    <property type="entry name" value="HATPase_UhpB-NarQ-NarX-like"/>
    <property type="match status" value="1"/>
</dbReference>
<keyword evidence="11" id="KW-1185">Reference proteome</keyword>
<feature type="signal peptide" evidence="6">
    <location>
        <begin position="1"/>
        <end position="21"/>
    </location>
</feature>
<feature type="transmembrane region" description="Helical" evidence="5">
    <location>
        <begin position="253"/>
        <end position="271"/>
    </location>
</feature>
<evidence type="ECO:0000259" key="9">
    <source>
        <dbReference type="Pfam" id="PF07730"/>
    </source>
</evidence>
<evidence type="ECO:0000256" key="5">
    <source>
        <dbReference type="SAM" id="Phobius"/>
    </source>
</evidence>
<dbReference type="InterPro" id="IPR011623">
    <property type="entry name" value="7TMR_DISM_rcpt_extracell_dom1"/>
</dbReference>
<evidence type="ECO:0008006" key="12">
    <source>
        <dbReference type="Google" id="ProtNLM"/>
    </source>
</evidence>
<dbReference type="EMBL" id="JAHSPG010000015">
    <property type="protein sequence ID" value="MBV4359616.1"/>
    <property type="molecule type" value="Genomic_DNA"/>
</dbReference>
<keyword evidence="5" id="KW-0472">Membrane</keyword>
<evidence type="ECO:0000256" key="4">
    <source>
        <dbReference type="SAM" id="Coils"/>
    </source>
</evidence>
<sequence>MEQIRLLFLSFFILFSFASVAQTSDSTINGPSIRAAHRIWKETKFYMGDEIDYTPGEVFQFKFQDTIPSLYRMKIPPRDVKKDFYFKFHVANTMDSAGHYYFVPGFFMDEIDLYKQIDGDTAIQTIASGSPLKNQYQGVVDFTMQANEKATIIVKMKFIRATVNALEPRIIQPYFVPILLTSLRNTNKLNQVITYITAGVLLMMIFYSLAVYFLNSNKEFILYCGHALFLSILFFFKAYLYRWPSAFNYFFESYFDFVIQSTSFYFFLFFLRKFTESKEKYPVIEKILLADQVFTVAGILVFSYLYFFTDSFIVFNQVEMIIKYSWSITAACFIVFAIIKKQQLLSLIAMGHFLLLISVLFSLYLISSDNRFGSRVDPLLNDSLFYYEMGVVCELIFFLIALAFKNRQDIIAAATEKERLLLAHERNQLEKQIAIIEAQQQERNRISADMHDELGSGVTAIRLLSELVKAKMKGEALPEVERISSSANDLINKMNTIIWTMKSSNDSIDNLAAYIRSYALEFLENTSIDCYFKYPPTIPAIELSGEKRRNIFLCVKETLNNTVKHAGATQVIITMDVNEVLILTLKDNGIGLKKEDMRQFGNGILNMRKRMESIDGYFEIFEDGGTVTVLSLAI</sequence>
<proteinExistence type="predicted"/>
<dbReference type="Pfam" id="PF07730">
    <property type="entry name" value="HisKA_3"/>
    <property type="match status" value="1"/>
</dbReference>
<feature type="domain" description="Histidine kinase/HSP90-like ATPase" evidence="7">
    <location>
        <begin position="549"/>
        <end position="630"/>
    </location>
</feature>
<dbReference type="GO" id="GO:0000155">
    <property type="term" value="F:phosphorelay sensor kinase activity"/>
    <property type="evidence" value="ECO:0007669"/>
    <property type="project" value="InterPro"/>
</dbReference>
<keyword evidence="5" id="KW-0812">Transmembrane</keyword>
<feature type="domain" description="Signal transduction histidine kinase subgroup 3 dimerisation and phosphoacceptor" evidence="9">
    <location>
        <begin position="442"/>
        <end position="504"/>
    </location>
</feature>
<protein>
    <recommendedName>
        <fullName evidence="12">Histidine kinase domain-containing protein</fullName>
    </recommendedName>
</protein>
<keyword evidence="1" id="KW-0808">Transferase</keyword>
<dbReference type="Pfam" id="PF07695">
    <property type="entry name" value="7TMR-DISM_7TM"/>
    <property type="match status" value="1"/>
</dbReference>
<dbReference type="RefSeq" id="WP_217793871.1">
    <property type="nucleotide sequence ID" value="NZ_JAHSPG010000015.1"/>
</dbReference>
<feature type="transmembrane region" description="Helical" evidence="5">
    <location>
        <begin position="192"/>
        <end position="213"/>
    </location>
</feature>
<dbReference type="GO" id="GO:0016020">
    <property type="term" value="C:membrane"/>
    <property type="evidence" value="ECO:0007669"/>
    <property type="project" value="InterPro"/>
</dbReference>
<dbReference type="InterPro" id="IPR003594">
    <property type="entry name" value="HATPase_dom"/>
</dbReference>
<organism evidence="10 11">
    <name type="scientific">Pinibacter aurantiacus</name>
    <dbReference type="NCBI Taxonomy" id="2851599"/>
    <lineage>
        <taxon>Bacteria</taxon>
        <taxon>Pseudomonadati</taxon>
        <taxon>Bacteroidota</taxon>
        <taxon>Chitinophagia</taxon>
        <taxon>Chitinophagales</taxon>
        <taxon>Chitinophagaceae</taxon>
        <taxon>Pinibacter</taxon>
    </lineage>
</organism>
<dbReference type="Pfam" id="PF02518">
    <property type="entry name" value="HATPase_c"/>
    <property type="match status" value="1"/>
</dbReference>
<feature type="transmembrane region" description="Helical" evidence="5">
    <location>
        <begin position="320"/>
        <end position="339"/>
    </location>
</feature>